<feature type="modified residue" description="4-aspartylphosphate" evidence="2">
    <location>
        <position position="57"/>
    </location>
</feature>
<proteinExistence type="predicted"/>
<evidence type="ECO:0000313" key="5">
    <source>
        <dbReference type="EMBL" id="MDN5205649.1"/>
    </source>
</evidence>
<dbReference type="PROSITE" id="PS50930">
    <property type="entry name" value="HTH_LYTTR"/>
    <property type="match status" value="1"/>
</dbReference>
<gene>
    <name evidence="5" type="ORF">QQ008_29970</name>
</gene>
<feature type="domain" description="HTH LytTR-type" evidence="4">
    <location>
        <begin position="146"/>
        <end position="240"/>
    </location>
</feature>
<dbReference type="Gene3D" id="2.40.50.1020">
    <property type="entry name" value="LytTr DNA-binding domain"/>
    <property type="match status" value="1"/>
</dbReference>
<dbReference type="InterPro" id="IPR050595">
    <property type="entry name" value="Bact_response_regulator"/>
</dbReference>
<feature type="domain" description="Response regulatory" evidence="3">
    <location>
        <begin position="7"/>
        <end position="122"/>
    </location>
</feature>
<dbReference type="Proteomes" id="UP001172082">
    <property type="component" value="Unassembled WGS sequence"/>
</dbReference>
<dbReference type="RefSeq" id="WP_346755669.1">
    <property type="nucleotide sequence ID" value="NZ_JAUJEA010000023.1"/>
</dbReference>
<evidence type="ECO:0000256" key="1">
    <source>
        <dbReference type="ARBA" id="ARBA00022553"/>
    </source>
</evidence>
<comment type="caution">
    <text evidence="5">The sequence shown here is derived from an EMBL/GenBank/DDBJ whole genome shotgun (WGS) entry which is preliminary data.</text>
</comment>
<protein>
    <submittedName>
        <fullName evidence="5">Response regulator</fullName>
    </submittedName>
</protein>
<dbReference type="InterPro" id="IPR001789">
    <property type="entry name" value="Sig_transdc_resp-reg_receiver"/>
</dbReference>
<keyword evidence="6" id="KW-1185">Reference proteome</keyword>
<dbReference type="PANTHER" id="PTHR44591">
    <property type="entry name" value="STRESS RESPONSE REGULATOR PROTEIN 1"/>
    <property type="match status" value="1"/>
</dbReference>
<dbReference type="InterPro" id="IPR007492">
    <property type="entry name" value="LytTR_DNA-bd_dom"/>
</dbReference>
<dbReference type="SUPFAM" id="SSF52172">
    <property type="entry name" value="CheY-like"/>
    <property type="match status" value="1"/>
</dbReference>
<dbReference type="PANTHER" id="PTHR44591:SF3">
    <property type="entry name" value="RESPONSE REGULATORY DOMAIN-CONTAINING PROTEIN"/>
    <property type="match status" value="1"/>
</dbReference>
<evidence type="ECO:0000259" key="4">
    <source>
        <dbReference type="PROSITE" id="PS50930"/>
    </source>
</evidence>
<reference evidence="5" key="1">
    <citation type="submission" date="2023-06" db="EMBL/GenBank/DDBJ databases">
        <title>Genomic of Parafulvivirga corallium.</title>
        <authorList>
            <person name="Wang G."/>
        </authorList>
    </citation>
    <scope>NUCLEOTIDE SEQUENCE</scope>
    <source>
        <strain evidence="5">BMA10</strain>
    </source>
</reference>
<dbReference type="Gene3D" id="3.40.50.2300">
    <property type="match status" value="1"/>
</dbReference>
<name>A0ABT8KZU5_9BACT</name>
<dbReference type="InterPro" id="IPR011006">
    <property type="entry name" value="CheY-like_superfamily"/>
</dbReference>
<evidence type="ECO:0000313" key="6">
    <source>
        <dbReference type="Proteomes" id="UP001172082"/>
    </source>
</evidence>
<dbReference type="Pfam" id="PF00072">
    <property type="entry name" value="Response_reg"/>
    <property type="match status" value="1"/>
</dbReference>
<accession>A0ABT8KZU5</accession>
<dbReference type="EMBL" id="JAUJEA010000023">
    <property type="protein sequence ID" value="MDN5205649.1"/>
    <property type="molecule type" value="Genomic_DNA"/>
</dbReference>
<organism evidence="5 6">
    <name type="scientific">Splendidivirga corallicola</name>
    <dbReference type="NCBI Taxonomy" id="3051826"/>
    <lineage>
        <taxon>Bacteria</taxon>
        <taxon>Pseudomonadati</taxon>
        <taxon>Bacteroidota</taxon>
        <taxon>Cytophagia</taxon>
        <taxon>Cytophagales</taxon>
        <taxon>Splendidivirgaceae</taxon>
        <taxon>Splendidivirga</taxon>
    </lineage>
</organism>
<sequence>MSIENIRILIVEDDQLFAEQLKLELEEMGYLVIAVANNAKAALHFAKITKPEIILMDIHLSGSKDGITVAQEIYALDPVPIIFVTSLMDQETFERAKQAHPYAYLLKPANKVSLQHSIELAIQNFNEEQENKKYSLEQFPFFRQNLLIRQGNKLVKLNFDGIELIEVEEKYCTIFTVDQKFVVRISLKELLEKLPIDKFVRVHRNYVVHGDKIIAIDLEKNHVQTKSKSLPLGRKYRSALLNSRGYIS</sequence>
<dbReference type="CDD" id="cd17534">
    <property type="entry name" value="REC_DC-like"/>
    <property type="match status" value="1"/>
</dbReference>
<evidence type="ECO:0000259" key="3">
    <source>
        <dbReference type="PROSITE" id="PS50110"/>
    </source>
</evidence>
<keyword evidence="1 2" id="KW-0597">Phosphoprotein</keyword>
<dbReference type="SMART" id="SM00448">
    <property type="entry name" value="REC"/>
    <property type="match status" value="1"/>
</dbReference>
<dbReference type="Pfam" id="PF04397">
    <property type="entry name" value="LytTR"/>
    <property type="match status" value="1"/>
</dbReference>
<dbReference type="PROSITE" id="PS50110">
    <property type="entry name" value="RESPONSE_REGULATORY"/>
    <property type="match status" value="1"/>
</dbReference>
<evidence type="ECO:0000256" key="2">
    <source>
        <dbReference type="PROSITE-ProRule" id="PRU00169"/>
    </source>
</evidence>
<dbReference type="SMART" id="SM00850">
    <property type="entry name" value="LytTR"/>
    <property type="match status" value="1"/>
</dbReference>